<sequence length="499" mass="52875">MGERWRLLLIGATVLVVATSSVLVRHELLPLLSWNSDEAVHLFQADLILDGRLTADAALHDESFRPWLSGTRDGRVFLAYQPGVPLLLALSQLLTGSTTPILVTVAGGLVWATYGAASALWGDRRVAAWSAALVGLSPIVLLHAGLHLGYLPAATALFAALWAALRAAERRSAAVFVGAGAALGAAVLMRPFDALLFALAIAPLVLVRARRADHGVGPTWWVRPIAFAAVGALPAVALTAWFNARTTGDPLEFPITALGGPNTFGFGTRALMEGSDAVDYDIGLAVESLAWHLASVPWWMAGGLGLVLLAAWGLTRPGPVAERRTAAALVLLYPLGYVVWWATATASEWLDSFGPYYYLPSLVALALLGARGVVALGEVLPSRRAAGLVVVVLTVATLPAMPGALRWHEQVTDRFERIEAAVPDHLDDAIVVLDVDHVLFAHPYFANDPGLEDDVVFAVSDADVEALGERFPERTIYRLDVPAVDGTGAGLECVDGPGC</sequence>
<feature type="transmembrane region" description="Helical" evidence="8">
    <location>
        <begin position="221"/>
        <end position="242"/>
    </location>
</feature>
<keyword evidence="3" id="KW-0328">Glycosyltransferase</keyword>
<feature type="transmembrane region" description="Helical" evidence="8">
    <location>
        <begin position="194"/>
        <end position="209"/>
    </location>
</feature>
<evidence type="ECO:0000256" key="5">
    <source>
        <dbReference type="ARBA" id="ARBA00022692"/>
    </source>
</evidence>
<dbReference type="KEGG" id="atq:GH723_13765"/>
<evidence type="ECO:0000256" key="3">
    <source>
        <dbReference type="ARBA" id="ARBA00022676"/>
    </source>
</evidence>
<keyword evidence="2" id="KW-1003">Cell membrane</keyword>
<dbReference type="PANTHER" id="PTHR33908">
    <property type="entry name" value="MANNOSYLTRANSFERASE YKCB-RELATED"/>
    <property type="match status" value="1"/>
</dbReference>
<feature type="transmembrane region" description="Helical" evidence="8">
    <location>
        <begin position="296"/>
        <end position="314"/>
    </location>
</feature>
<dbReference type="AlphaFoldDB" id="A0A5Q2RPN1"/>
<comment type="subcellular location">
    <subcellularLocation>
        <location evidence="1">Cell membrane</location>
        <topology evidence="1">Multi-pass membrane protein</topology>
    </subcellularLocation>
</comment>
<evidence type="ECO:0000313" key="10">
    <source>
        <dbReference type="Proteomes" id="UP000334019"/>
    </source>
</evidence>
<dbReference type="GO" id="GO:0005886">
    <property type="term" value="C:plasma membrane"/>
    <property type="evidence" value="ECO:0007669"/>
    <property type="project" value="UniProtKB-SubCell"/>
</dbReference>
<dbReference type="RefSeq" id="WP_153760183.1">
    <property type="nucleotide sequence ID" value="NZ_CP045851.1"/>
</dbReference>
<dbReference type="Proteomes" id="UP000334019">
    <property type="component" value="Chromosome"/>
</dbReference>
<evidence type="ECO:0000256" key="2">
    <source>
        <dbReference type="ARBA" id="ARBA00022475"/>
    </source>
</evidence>
<gene>
    <name evidence="9" type="ORF">GH723_13765</name>
</gene>
<protein>
    <submittedName>
        <fullName evidence="9">Uncharacterized protein</fullName>
    </submittedName>
</protein>
<evidence type="ECO:0000256" key="1">
    <source>
        <dbReference type="ARBA" id="ARBA00004651"/>
    </source>
</evidence>
<reference evidence="9 10" key="1">
    <citation type="submission" date="2019-11" db="EMBL/GenBank/DDBJ databases">
        <authorList>
            <person name="He Y."/>
        </authorList>
    </citation>
    <scope>NUCLEOTIDE SEQUENCE [LARGE SCALE GENOMIC DNA]</scope>
    <source>
        <strain evidence="9 10">SCSIO 58843</strain>
    </source>
</reference>
<dbReference type="GO" id="GO:0009103">
    <property type="term" value="P:lipopolysaccharide biosynthetic process"/>
    <property type="evidence" value="ECO:0007669"/>
    <property type="project" value="UniProtKB-ARBA"/>
</dbReference>
<dbReference type="PANTHER" id="PTHR33908:SF11">
    <property type="entry name" value="MEMBRANE PROTEIN"/>
    <property type="match status" value="1"/>
</dbReference>
<evidence type="ECO:0000256" key="6">
    <source>
        <dbReference type="ARBA" id="ARBA00022989"/>
    </source>
</evidence>
<organism evidence="9 10">
    <name type="scientific">Actinomarinicola tropica</name>
    <dbReference type="NCBI Taxonomy" id="2789776"/>
    <lineage>
        <taxon>Bacteria</taxon>
        <taxon>Bacillati</taxon>
        <taxon>Actinomycetota</taxon>
        <taxon>Acidimicrobiia</taxon>
        <taxon>Acidimicrobiales</taxon>
        <taxon>Iamiaceae</taxon>
        <taxon>Actinomarinicola</taxon>
    </lineage>
</organism>
<keyword evidence="6 8" id="KW-1133">Transmembrane helix</keyword>
<keyword evidence="10" id="KW-1185">Reference proteome</keyword>
<accession>A0A5Q2RPN1</accession>
<feature type="transmembrane region" description="Helical" evidence="8">
    <location>
        <begin position="326"/>
        <end position="344"/>
    </location>
</feature>
<feature type="transmembrane region" description="Helical" evidence="8">
    <location>
        <begin position="126"/>
        <end position="142"/>
    </location>
</feature>
<evidence type="ECO:0000256" key="8">
    <source>
        <dbReference type="SAM" id="Phobius"/>
    </source>
</evidence>
<keyword evidence="7 8" id="KW-0472">Membrane</keyword>
<evidence type="ECO:0000313" key="9">
    <source>
        <dbReference type="EMBL" id="QGG96077.1"/>
    </source>
</evidence>
<evidence type="ECO:0000256" key="4">
    <source>
        <dbReference type="ARBA" id="ARBA00022679"/>
    </source>
</evidence>
<evidence type="ECO:0000256" key="7">
    <source>
        <dbReference type="ARBA" id="ARBA00023136"/>
    </source>
</evidence>
<dbReference type="GO" id="GO:0016763">
    <property type="term" value="F:pentosyltransferase activity"/>
    <property type="evidence" value="ECO:0007669"/>
    <property type="project" value="TreeGrafter"/>
</dbReference>
<feature type="transmembrane region" description="Helical" evidence="8">
    <location>
        <begin position="356"/>
        <end position="374"/>
    </location>
</feature>
<keyword evidence="5 8" id="KW-0812">Transmembrane</keyword>
<dbReference type="InterPro" id="IPR050297">
    <property type="entry name" value="LipidA_mod_glycosyltrf_83"/>
</dbReference>
<proteinExistence type="predicted"/>
<keyword evidence="4" id="KW-0808">Transferase</keyword>
<feature type="transmembrane region" description="Helical" evidence="8">
    <location>
        <begin position="386"/>
        <end position="405"/>
    </location>
</feature>
<name>A0A5Q2RPN1_9ACTN</name>
<dbReference type="EMBL" id="CP045851">
    <property type="protein sequence ID" value="QGG96077.1"/>
    <property type="molecule type" value="Genomic_DNA"/>
</dbReference>
<feature type="transmembrane region" description="Helical" evidence="8">
    <location>
        <begin position="93"/>
        <end position="114"/>
    </location>
</feature>